<comment type="pathway">
    <text evidence="2 11">Protein modification; protein glycosylation.</text>
</comment>
<evidence type="ECO:0000256" key="3">
    <source>
        <dbReference type="ARBA" id="ARBA00009481"/>
    </source>
</evidence>
<comment type="subunit">
    <text evidence="11">Forms a heterotetramer with 2 subunits each of GtfA and GtfB. Part of the accessory SecA2/SecY2 protein translocation apparatus.</text>
</comment>
<comment type="similarity">
    <text evidence="3 11">Belongs to the glycosyltransferase group 1 family. Glycosyltransferase 4 subfamily.</text>
</comment>
<evidence type="ECO:0000256" key="9">
    <source>
        <dbReference type="ARBA" id="ARBA00023136"/>
    </source>
</evidence>
<evidence type="ECO:0000256" key="8">
    <source>
        <dbReference type="ARBA" id="ARBA00022741"/>
    </source>
</evidence>
<dbReference type="GO" id="GO:0005886">
    <property type="term" value="C:plasma membrane"/>
    <property type="evidence" value="ECO:0007669"/>
    <property type="project" value="UniProtKB-SubCell"/>
</dbReference>
<evidence type="ECO:0000313" key="14">
    <source>
        <dbReference type="EMBL" id="EKF51785.1"/>
    </source>
</evidence>
<protein>
    <recommendedName>
        <fullName evidence="11">UDP-N-acetylglucosamine--peptide N-acetylglucosaminyltransferase GtfA subunit</fullName>
        <ecNumber evidence="11">2.4.1.-</ecNumber>
    </recommendedName>
    <alternativeName>
        <fullName evidence="11">Glycosyltransferase GtfA</fullName>
    </alternativeName>
</protein>
<comment type="caution">
    <text evidence="14">The sequence shown here is derived from an EMBL/GenBank/DDBJ whole genome shotgun (WGS) entry which is preliminary data.</text>
</comment>
<organism evidence="14 15">
    <name type="scientific">Lactococcus garvieae DCC43</name>
    <dbReference type="NCBI Taxonomy" id="1231377"/>
    <lineage>
        <taxon>Bacteria</taxon>
        <taxon>Bacillati</taxon>
        <taxon>Bacillota</taxon>
        <taxon>Bacilli</taxon>
        <taxon>Lactobacillales</taxon>
        <taxon>Streptococcaceae</taxon>
        <taxon>Lactococcus</taxon>
    </lineage>
</organism>
<feature type="binding site" evidence="11">
    <location>
        <begin position="402"/>
        <end position="405"/>
    </location>
    <ligand>
        <name>N-acetyl-D-glucosamine</name>
        <dbReference type="ChEBI" id="CHEBI:506227"/>
    </ligand>
</feature>
<dbReference type="PANTHER" id="PTHR12526">
    <property type="entry name" value="GLYCOSYLTRANSFERASE"/>
    <property type="match status" value="1"/>
</dbReference>
<evidence type="ECO:0000259" key="13">
    <source>
        <dbReference type="Pfam" id="PF22145"/>
    </source>
</evidence>
<dbReference type="InterPro" id="IPR054396">
    <property type="entry name" value="GtfA_EBD"/>
</dbReference>
<dbReference type="AlphaFoldDB" id="K2PK67"/>
<feature type="domain" description="Glycosyl transferase family 1" evidence="12">
    <location>
        <begin position="311"/>
        <end position="463"/>
    </location>
</feature>
<evidence type="ECO:0000256" key="2">
    <source>
        <dbReference type="ARBA" id="ARBA00004922"/>
    </source>
</evidence>
<dbReference type="GO" id="GO:0016757">
    <property type="term" value="F:glycosyltransferase activity"/>
    <property type="evidence" value="ECO:0007669"/>
    <property type="project" value="UniProtKB-UniRule"/>
</dbReference>
<dbReference type="NCBIfam" id="TIGR02918">
    <property type="entry name" value="accessory Sec system glycosyltransferase GtfA"/>
    <property type="match status" value="1"/>
</dbReference>
<dbReference type="EMBL" id="AMQS01000009">
    <property type="protein sequence ID" value="EKF51785.1"/>
    <property type="molecule type" value="Genomic_DNA"/>
</dbReference>
<gene>
    <name evidence="11" type="primary">gtfA</name>
    <name evidence="14" type="ORF">C426_0833</name>
</gene>
<evidence type="ECO:0000256" key="11">
    <source>
        <dbReference type="HAMAP-Rule" id="MF_01472"/>
    </source>
</evidence>
<dbReference type="Proteomes" id="UP000006787">
    <property type="component" value="Unassembled WGS sequence"/>
</dbReference>
<sequence>MTIYNFNIGIGWASSGVEYAQAYRSNIFKKNKQKAKFIFTDMFHENIQPMTKNIGFNDHEVIWLYQYFTDIKVSPTTFTLKDLETEFTSQPREEQKNEHSVTYYFEENHLRLTAFFIKEKGKEKVFKTEMVVGGKLIQRDYFSYVRMFSEYFKPHNGNANLYQRRFFNEDGSVAYDELLNGEQSLYVFDDFTIYSREDLITYFMTQLGLSEKDIIIIDRSTGMGPQIIKGKGQAKLGVVIHAEHFNEPLTTSEKILWNNYYDYQFENAKVIDFFVTATQKQNEVLKQQFKDYNKGEIKVFTIPVGSIDRLRKKNKREETALITASRLASEKHLDWLIKAVVKAKKEVPQLKLDIYGRGGEEGMLRKLIHELGAQEFIQLKGQHKLDEVYKNYGTYVSTSTSEGFGLTLLEAVGSGNRMIGFDVRYGNQTFIQDNVNGYLVDYIKNDNDLNISNIAKALITMYKQSASELSEMRKESYEIATPYLTKAIQKLWIELEIEMIEEKEKTNA</sequence>
<dbReference type="EC" id="2.4.1.-" evidence="11"/>
<dbReference type="HAMAP" id="MF_01472">
    <property type="entry name" value="GtfA"/>
    <property type="match status" value="1"/>
</dbReference>
<evidence type="ECO:0000256" key="5">
    <source>
        <dbReference type="ARBA" id="ARBA00022490"/>
    </source>
</evidence>
<evidence type="ECO:0000256" key="10">
    <source>
        <dbReference type="ARBA" id="ARBA00052053"/>
    </source>
</evidence>
<dbReference type="SUPFAM" id="SSF53756">
    <property type="entry name" value="UDP-Glycosyltransferase/glycogen phosphorylase"/>
    <property type="match status" value="1"/>
</dbReference>
<dbReference type="PATRIC" id="fig|1231377.3.peg.836"/>
<dbReference type="RefSeq" id="WP_003135199.1">
    <property type="nucleotide sequence ID" value="NZ_AMQS01000009.1"/>
</dbReference>
<dbReference type="GO" id="GO:0005737">
    <property type="term" value="C:cytoplasm"/>
    <property type="evidence" value="ECO:0007669"/>
    <property type="project" value="UniProtKB-SubCell"/>
</dbReference>
<proteinExistence type="inferred from homology"/>
<feature type="binding site" evidence="11">
    <location>
        <begin position="16"/>
        <end position="19"/>
    </location>
    <ligand>
        <name>UDP</name>
        <dbReference type="ChEBI" id="CHEBI:58223"/>
    </ligand>
</feature>
<dbReference type="GO" id="GO:0000166">
    <property type="term" value="F:nucleotide binding"/>
    <property type="evidence" value="ECO:0007669"/>
    <property type="project" value="UniProtKB-KW"/>
</dbReference>
<dbReference type="Gene3D" id="3.40.50.2000">
    <property type="entry name" value="Glycogen Phosphorylase B"/>
    <property type="match status" value="2"/>
</dbReference>
<evidence type="ECO:0000256" key="4">
    <source>
        <dbReference type="ARBA" id="ARBA00022475"/>
    </source>
</evidence>
<evidence type="ECO:0000256" key="1">
    <source>
        <dbReference type="ARBA" id="ARBA00004202"/>
    </source>
</evidence>
<keyword evidence="6 11" id="KW-0328">Glycosyltransferase</keyword>
<evidence type="ECO:0000256" key="7">
    <source>
        <dbReference type="ARBA" id="ARBA00022679"/>
    </source>
</evidence>
<dbReference type="Pfam" id="PF00534">
    <property type="entry name" value="Glycos_transf_1"/>
    <property type="match status" value="1"/>
</dbReference>
<dbReference type="Pfam" id="PF22145">
    <property type="entry name" value="GtfA_EBD"/>
    <property type="match status" value="1"/>
</dbReference>
<feature type="binding site" evidence="11">
    <location>
        <begin position="382"/>
        <end position="383"/>
    </location>
    <ligand>
        <name>UDP</name>
        <dbReference type="ChEBI" id="CHEBI:58223"/>
    </ligand>
</feature>
<evidence type="ECO:0000313" key="15">
    <source>
        <dbReference type="Proteomes" id="UP000006787"/>
    </source>
</evidence>
<dbReference type="PANTHER" id="PTHR12526:SF629">
    <property type="entry name" value="TEICHURONIC ACID BIOSYNTHESIS GLYCOSYLTRANSFERASE TUAH-RELATED"/>
    <property type="match status" value="1"/>
</dbReference>
<name>K2PK67_9LACT</name>
<keyword evidence="4 11" id="KW-1003">Cell membrane</keyword>
<keyword evidence="9 11" id="KW-0472">Membrane</keyword>
<keyword evidence="5 11" id="KW-0963">Cytoplasm</keyword>
<keyword evidence="8 11" id="KW-0547">Nucleotide-binding</keyword>
<dbReference type="FunFam" id="3.40.50.2000:FF:000196">
    <property type="entry name" value="UDP-N-acetylglucosamine--peptide N-acetylglucosaminyltransferase GtfA subunit"/>
    <property type="match status" value="1"/>
</dbReference>
<reference evidence="14 15" key="1">
    <citation type="journal article" date="2012" name="J. Bacteriol.">
        <title>Genome Sequence of the Bacteriocin-Producing Strain Lactococcus garvieae DCC43.</title>
        <authorList>
            <person name="Gabrielsen C."/>
            <person name="Brede D.A."/>
            <person name="Hernandez P.E."/>
            <person name="Nes I.F."/>
            <person name="Diep D.B."/>
        </authorList>
    </citation>
    <scope>NUCLEOTIDE SEQUENCE [LARGE SCALE GENOMIC DNA]</scope>
    <source>
        <strain evidence="14 15">DCC43</strain>
    </source>
</reference>
<evidence type="ECO:0000256" key="6">
    <source>
        <dbReference type="ARBA" id="ARBA00022676"/>
    </source>
</evidence>
<accession>K2PK67</accession>
<comment type="function">
    <text evidence="11">Required for polymorphic O-glycosylation of the serine-rich repeat protein in this bacteria. Catalyzes the first step in glycosylation by transferring N-acetylglucosamine from UDP-GlcNAc to serine residues in the substrate protein. Part of the accessory SecA2/SecY2 system specifically required to export serine-rich repeat cell wall proteins usually encoded upstream in the same operon.</text>
</comment>
<dbReference type="eggNOG" id="COG0438">
    <property type="taxonomic scope" value="Bacteria"/>
</dbReference>
<dbReference type="InterPro" id="IPR014267">
    <property type="entry name" value="GtfA"/>
</dbReference>
<comment type="catalytic activity">
    <reaction evidence="10 11">
        <text>L-seryl-[protein] + UDP-N-acetyl-alpha-D-glucosamine = 3-O-[N-acetyl-alpha-D-glucosaminyl]-L-seryl-[protein] + UDP + H(+)</text>
        <dbReference type="Rhea" id="RHEA:59872"/>
        <dbReference type="Rhea" id="RHEA-COMP:9863"/>
        <dbReference type="Rhea" id="RHEA-COMP:15471"/>
        <dbReference type="ChEBI" id="CHEBI:15378"/>
        <dbReference type="ChEBI" id="CHEBI:29999"/>
        <dbReference type="ChEBI" id="CHEBI:57705"/>
        <dbReference type="ChEBI" id="CHEBI:58223"/>
        <dbReference type="ChEBI" id="CHEBI:143279"/>
    </reaction>
</comment>
<feature type="domain" description="GtfA extended beta-sheet meander" evidence="13">
    <location>
        <begin position="94"/>
        <end position="190"/>
    </location>
</feature>
<comment type="subcellular location">
    <subcellularLocation>
        <location evidence="1 11">Cell membrane</location>
        <topology evidence="1 11">Peripheral membrane protein</topology>
    </subcellularLocation>
    <subcellularLocation>
        <location evidence="11">Cytoplasm</location>
    </subcellularLocation>
    <text evidence="11">Cell membrane association requires GtfB.</text>
</comment>
<dbReference type="GO" id="GO:0017122">
    <property type="term" value="C:protein N-acetylglucosaminyltransferase complex"/>
    <property type="evidence" value="ECO:0007669"/>
    <property type="project" value="UniProtKB-UniRule"/>
</dbReference>
<feature type="binding site" evidence="11">
    <location>
        <position position="241"/>
    </location>
    <ligand>
        <name>N-acetyl-D-glucosamine</name>
        <dbReference type="ChEBI" id="CHEBI:506227"/>
    </ligand>
</feature>
<dbReference type="InterPro" id="IPR001296">
    <property type="entry name" value="Glyco_trans_1"/>
</dbReference>
<keyword evidence="7 11" id="KW-0808">Transferase</keyword>
<evidence type="ECO:0000259" key="12">
    <source>
        <dbReference type="Pfam" id="PF00534"/>
    </source>
</evidence>
<dbReference type="UniPathway" id="UPA00378"/>